<protein>
    <recommendedName>
        <fullName evidence="2">HECT-type E3 ubiquitin transferase</fullName>
        <ecNumber evidence="2">2.3.2.26</ecNumber>
    </recommendedName>
</protein>
<feature type="domain" description="HECT" evidence="6">
    <location>
        <begin position="582"/>
        <end position="911"/>
    </location>
</feature>
<evidence type="ECO:0000256" key="5">
    <source>
        <dbReference type="PROSITE-ProRule" id="PRU00104"/>
    </source>
</evidence>
<organism evidence="7 10">
    <name type="scientific">Ogataea haglerorum</name>
    <dbReference type="NCBI Taxonomy" id="1937702"/>
    <lineage>
        <taxon>Eukaryota</taxon>
        <taxon>Fungi</taxon>
        <taxon>Dikarya</taxon>
        <taxon>Ascomycota</taxon>
        <taxon>Saccharomycotina</taxon>
        <taxon>Pichiomycetes</taxon>
        <taxon>Pichiales</taxon>
        <taxon>Pichiaceae</taxon>
        <taxon>Ogataea</taxon>
    </lineage>
</organism>
<dbReference type="Proteomes" id="UP000738402">
    <property type="component" value="Unassembled WGS sequence"/>
</dbReference>
<dbReference type="GO" id="GO:0061630">
    <property type="term" value="F:ubiquitin protein ligase activity"/>
    <property type="evidence" value="ECO:0007669"/>
    <property type="project" value="UniProtKB-EC"/>
</dbReference>
<dbReference type="Gene3D" id="3.30.2410.10">
    <property type="entry name" value="Hect, E3 ligase catalytic domain"/>
    <property type="match status" value="1"/>
</dbReference>
<name>A0AAN6D196_9ASCO</name>
<accession>A0AAN6D196</accession>
<keyword evidence="3" id="KW-0808">Transferase</keyword>
<dbReference type="GO" id="GO:0000209">
    <property type="term" value="P:protein polyubiquitination"/>
    <property type="evidence" value="ECO:0007669"/>
    <property type="project" value="InterPro"/>
</dbReference>
<comment type="catalytic activity">
    <reaction evidence="1">
        <text>S-ubiquitinyl-[E2 ubiquitin-conjugating enzyme]-L-cysteine + [acceptor protein]-L-lysine = [E2 ubiquitin-conjugating enzyme]-L-cysteine + N(6)-ubiquitinyl-[acceptor protein]-L-lysine.</text>
        <dbReference type="EC" id="2.3.2.26"/>
    </reaction>
</comment>
<dbReference type="Pfam" id="PF00632">
    <property type="entry name" value="HECT"/>
    <property type="match status" value="1"/>
</dbReference>
<evidence type="ECO:0000256" key="1">
    <source>
        <dbReference type="ARBA" id="ARBA00000885"/>
    </source>
</evidence>
<dbReference type="InterPro" id="IPR000569">
    <property type="entry name" value="HECT_dom"/>
</dbReference>
<dbReference type="EMBL" id="JAHLUN010000019">
    <property type="protein sequence ID" value="KAG7761911.1"/>
    <property type="molecule type" value="Genomic_DNA"/>
</dbReference>
<dbReference type="SUPFAM" id="SSF56204">
    <property type="entry name" value="Hect, E3 ligase catalytic domain"/>
    <property type="match status" value="1"/>
</dbReference>
<evidence type="ECO:0000313" key="7">
    <source>
        <dbReference type="EMBL" id="KAG7724246.1"/>
    </source>
</evidence>
<dbReference type="InterPro" id="IPR044611">
    <property type="entry name" value="E3A/B/C-like"/>
</dbReference>
<evidence type="ECO:0000313" key="8">
    <source>
        <dbReference type="EMBL" id="KAG7761911.1"/>
    </source>
</evidence>
<gene>
    <name evidence="7" type="ORF">KL933_004997</name>
    <name evidence="8" type="ORF">KL946_005137</name>
</gene>
<evidence type="ECO:0000313" key="10">
    <source>
        <dbReference type="Proteomes" id="UP000738402"/>
    </source>
</evidence>
<dbReference type="Gene3D" id="3.30.2160.10">
    <property type="entry name" value="Hect, E3 ligase catalytic domain"/>
    <property type="match status" value="1"/>
</dbReference>
<dbReference type="SMART" id="SM00119">
    <property type="entry name" value="HECTc"/>
    <property type="match status" value="1"/>
</dbReference>
<reference evidence="7 9" key="1">
    <citation type="journal article" date="2021" name="G3 (Bethesda)">
        <title>Genomic diversity, chromosomal rearrangements, and interspecies hybridization in the ogataea polymorpha species complex.</title>
        <authorList>
            <person name="Hanson S.J."/>
            <person name="Cinneide E.O."/>
            <person name="Salzberg L.I."/>
            <person name="Wolfe K.H."/>
            <person name="McGowan J."/>
            <person name="Fitzpatrick D.A."/>
            <person name="Matlin K."/>
        </authorList>
    </citation>
    <scope>NUCLEOTIDE SEQUENCE</scope>
    <source>
        <strain evidence="8">81-436-3</strain>
        <strain evidence="7">83-405-1</strain>
    </source>
</reference>
<keyword evidence="9" id="KW-1185">Reference proteome</keyword>
<dbReference type="EC" id="2.3.2.26" evidence="2"/>
<comment type="caution">
    <text evidence="7">The sequence shown here is derived from an EMBL/GenBank/DDBJ whole genome shotgun (WGS) entry which is preliminary data.</text>
</comment>
<dbReference type="EMBL" id="JAHLUH010000018">
    <property type="protein sequence ID" value="KAG7724246.1"/>
    <property type="molecule type" value="Genomic_DNA"/>
</dbReference>
<evidence type="ECO:0000259" key="6">
    <source>
        <dbReference type="PROSITE" id="PS50237"/>
    </source>
</evidence>
<evidence type="ECO:0000313" key="9">
    <source>
        <dbReference type="Proteomes" id="UP000697297"/>
    </source>
</evidence>
<proteinExistence type="predicted"/>
<sequence>MSSPPSSNGNQSWISKIWNRQASFFNPSVHVPTATIVSESTDTSQDGLDSNTLISNPINDVSRCGRPSGSTTSQSQRNFPSIVVDSCRCCGTILKYPAGISKVRCLVCQTHMSINEETRESCERSQETAARPLSYGFLKDFINQCSTEKKSIGDDRNPHRTFRPLENMLFEAFSSFSILNNSFRLSNLTSPSYRSPNLNFNEAKKSFGLLLSLPTKRPFYKLLLGALYLLKHPPPMKEPSDINWLLILLEIPILSDCLISGIDSCPDSLAPDLKASCYDVLKHVIGLLSYSEKKITSRLTYWWSRLPHDEFVKKIDFINLYITFQLTRCINYELFNSVIQPGSYLDVSMSDDINFKENLNAHFIRPTSKSSDFGLFIGLPLYISSGGRRTDISSSSSFWSGKKEPKEHEVKIRLQQYGGDWHLRTAGRLASFLFIANKKNKKVSDAVFYNNLVDYVNVKQDFDAWQFNASTKKHEQSTANKDSLQLVVDYLQAETKASYLGLSSPNGTLRKSSFTFCQFPFLLSLAAKISILEHEAKRTMERKAEEAFIQSLNKKMPFDVYFKVRVRRNFITTDSLRCIKSHQSDFKKLLRVEFVDEPGIDAGGLKKEWFLLLTKDLFNADKGLFSYDETSGLCWFAISNLDNDELYYLVGVVLGLAIYNSTILDLRLPKALYKKLMGQKVTLNDFIQLNPDVGHNFKRLLKLEDVSDLELFFTVSYSDIFGDIHHEDLIRDGSSIKVTNENKYEYVERYCSFFLNEKVKAPFKSFLNGFQHVIGGNALSLFTPEEIELILIGEDYRNQKIDIEILKSVTKYNGFSETDNTVKWFWDYFERKSAADQRKILFFITGSDRLPATGLPSLTFKITKLVDPNLDRLPIAHTCFNELCLYAYRSEEIFVSKLDKAIWYSEGFGLR</sequence>
<dbReference type="AlphaFoldDB" id="A0AAN6D196"/>
<evidence type="ECO:0000256" key="3">
    <source>
        <dbReference type="ARBA" id="ARBA00022679"/>
    </source>
</evidence>
<dbReference type="Proteomes" id="UP000697297">
    <property type="component" value="Unassembled WGS sequence"/>
</dbReference>
<dbReference type="Gene3D" id="3.90.1750.10">
    <property type="entry name" value="Hect, E3 ligase catalytic domains"/>
    <property type="match status" value="1"/>
</dbReference>
<dbReference type="NCBIfam" id="TIGR01053">
    <property type="entry name" value="LSD1"/>
    <property type="match status" value="1"/>
</dbReference>
<dbReference type="CDD" id="cd00078">
    <property type="entry name" value="HECTc"/>
    <property type="match status" value="1"/>
</dbReference>
<feature type="active site" description="Glycyl thioester intermediate" evidence="5">
    <location>
        <position position="879"/>
    </location>
</feature>
<evidence type="ECO:0000256" key="2">
    <source>
        <dbReference type="ARBA" id="ARBA00012485"/>
    </source>
</evidence>
<dbReference type="PROSITE" id="PS50237">
    <property type="entry name" value="HECT"/>
    <property type="match status" value="1"/>
</dbReference>
<evidence type="ECO:0000256" key="4">
    <source>
        <dbReference type="ARBA" id="ARBA00022786"/>
    </source>
</evidence>
<keyword evidence="4 5" id="KW-0833">Ubl conjugation pathway</keyword>
<dbReference type="PANTHER" id="PTHR45700">
    <property type="entry name" value="UBIQUITIN-PROTEIN LIGASE E3C"/>
    <property type="match status" value="1"/>
</dbReference>
<dbReference type="PANTHER" id="PTHR45700:SF9">
    <property type="entry name" value="HECT-TYPE E3 UBIQUITIN TRANSFERASE"/>
    <property type="match status" value="1"/>
</dbReference>
<dbReference type="InterPro" id="IPR035983">
    <property type="entry name" value="Hect_E3_ubiquitin_ligase"/>
</dbReference>